<reference evidence="1 2" key="1">
    <citation type="submission" date="2018-09" db="EMBL/GenBank/DDBJ databases">
        <title>Genome sequencing of Nocardioides immobilis CCTCC AB 2017083 for comparison to Nocardioides silvaticus.</title>
        <authorList>
            <person name="Li C."/>
            <person name="Wang G."/>
        </authorList>
    </citation>
    <scope>NUCLEOTIDE SEQUENCE [LARGE SCALE GENOMIC DNA]</scope>
    <source>
        <strain evidence="1 2">CCTCC AB 2017083</strain>
    </source>
</reference>
<keyword evidence="2" id="KW-1185">Reference proteome</keyword>
<sequence>MLPCQVRVTVSAHPLFGCLLAAHHFRRVDGVVYLVVDLPDGSPGTIRADATDVLGTSAAEFAGVVLDGEGLRALHAMVTRLRPARRSGRAGARDNK</sequence>
<dbReference type="Proteomes" id="UP000283644">
    <property type="component" value="Unassembled WGS sequence"/>
</dbReference>
<gene>
    <name evidence="1" type="ORF">D0Z08_24155</name>
</gene>
<evidence type="ECO:0000313" key="2">
    <source>
        <dbReference type="Proteomes" id="UP000283644"/>
    </source>
</evidence>
<name>A0A417XVX5_9ACTN</name>
<protein>
    <submittedName>
        <fullName evidence="1">Uncharacterized protein</fullName>
    </submittedName>
</protein>
<dbReference type="AlphaFoldDB" id="A0A417XVX5"/>
<comment type="caution">
    <text evidence="1">The sequence shown here is derived from an EMBL/GenBank/DDBJ whole genome shotgun (WGS) entry which is preliminary data.</text>
</comment>
<dbReference type="EMBL" id="QXGH01000032">
    <property type="protein sequence ID" value="RHW24420.1"/>
    <property type="molecule type" value="Genomic_DNA"/>
</dbReference>
<proteinExistence type="predicted"/>
<evidence type="ECO:0000313" key="1">
    <source>
        <dbReference type="EMBL" id="RHW24420.1"/>
    </source>
</evidence>
<accession>A0A417XVX5</accession>
<organism evidence="1 2">
    <name type="scientific">Nocardioides immobilis</name>
    <dbReference type="NCBI Taxonomy" id="2049295"/>
    <lineage>
        <taxon>Bacteria</taxon>
        <taxon>Bacillati</taxon>
        <taxon>Actinomycetota</taxon>
        <taxon>Actinomycetes</taxon>
        <taxon>Propionibacteriales</taxon>
        <taxon>Nocardioidaceae</taxon>
        <taxon>Nocardioides</taxon>
    </lineage>
</organism>